<dbReference type="Proteomes" id="UP000183997">
    <property type="component" value="Unassembled WGS sequence"/>
</dbReference>
<organism evidence="1 2">
    <name type="scientific">Desulforamulus aeronauticus DSM 10349</name>
    <dbReference type="NCBI Taxonomy" id="1121421"/>
    <lineage>
        <taxon>Bacteria</taxon>
        <taxon>Bacillati</taxon>
        <taxon>Bacillota</taxon>
        <taxon>Clostridia</taxon>
        <taxon>Eubacteriales</taxon>
        <taxon>Peptococcaceae</taxon>
        <taxon>Desulforamulus</taxon>
    </lineage>
</organism>
<accession>A0A1M6QFC4</accession>
<proteinExistence type="predicted"/>
<reference evidence="2" key="1">
    <citation type="submission" date="2016-11" db="EMBL/GenBank/DDBJ databases">
        <authorList>
            <person name="Varghese N."/>
            <person name="Submissions S."/>
        </authorList>
    </citation>
    <scope>NUCLEOTIDE SEQUENCE [LARGE SCALE GENOMIC DNA]</scope>
    <source>
        <strain evidence="2">DSM 10349</strain>
    </source>
</reference>
<dbReference type="AlphaFoldDB" id="A0A1M6QFC4"/>
<evidence type="ECO:0000313" key="1">
    <source>
        <dbReference type="EMBL" id="SHK18906.1"/>
    </source>
</evidence>
<protein>
    <submittedName>
        <fullName evidence="1">Uncharacterized protein</fullName>
    </submittedName>
</protein>
<keyword evidence="2" id="KW-1185">Reference proteome</keyword>
<gene>
    <name evidence="1" type="ORF">SAMN02745123_01014</name>
</gene>
<dbReference type="STRING" id="1121421.SAMN02745123_01014"/>
<name>A0A1M6QFC4_9FIRM</name>
<evidence type="ECO:0000313" key="2">
    <source>
        <dbReference type="Proteomes" id="UP000183997"/>
    </source>
</evidence>
<sequence>MAAILDCFDGTIVGFKMASHMKAELGPSYLYFPDLVCTDLLSGSSTKKENVRKFV</sequence>
<dbReference type="EMBL" id="FRAR01000008">
    <property type="protein sequence ID" value="SHK18906.1"/>
    <property type="molecule type" value="Genomic_DNA"/>
</dbReference>